<evidence type="ECO:0000313" key="9">
    <source>
        <dbReference type="EMBL" id="EOO00355.1"/>
    </source>
</evidence>
<protein>
    <submittedName>
        <fullName evidence="9">Putative spx domain-containing protein</fullName>
    </submittedName>
</protein>
<gene>
    <name evidence="9" type="ORF">UCRPA7_4159</name>
</gene>
<feature type="domain" description="SPX" evidence="8">
    <location>
        <begin position="1"/>
        <end position="157"/>
    </location>
</feature>
<dbReference type="KEGG" id="tmn:UCRPA7_4159"/>
<keyword evidence="10" id="KW-1185">Reference proteome</keyword>
<feature type="transmembrane region" description="Helical" evidence="7">
    <location>
        <begin position="432"/>
        <end position="453"/>
    </location>
</feature>
<keyword evidence="5 7" id="KW-0472">Membrane</keyword>
<dbReference type="GO" id="GO:0042144">
    <property type="term" value="P:vacuole fusion, non-autophagic"/>
    <property type="evidence" value="ECO:0007669"/>
    <property type="project" value="TreeGrafter"/>
</dbReference>
<dbReference type="GO" id="GO:0007034">
    <property type="term" value="P:vacuolar transport"/>
    <property type="evidence" value="ECO:0007669"/>
    <property type="project" value="TreeGrafter"/>
</dbReference>
<dbReference type="GO" id="GO:0006799">
    <property type="term" value="P:polyphosphate biosynthetic process"/>
    <property type="evidence" value="ECO:0007669"/>
    <property type="project" value="UniProtKB-ARBA"/>
</dbReference>
<feature type="compositionally biased region" description="Low complexity" evidence="6">
    <location>
        <begin position="333"/>
        <end position="349"/>
    </location>
</feature>
<evidence type="ECO:0000259" key="8">
    <source>
        <dbReference type="PROSITE" id="PS51382"/>
    </source>
</evidence>
<evidence type="ECO:0000256" key="5">
    <source>
        <dbReference type="ARBA" id="ARBA00023136"/>
    </source>
</evidence>
<keyword evidence="3 7" id="KW-0812">Transmembrane</keyword>
<dbReference type="PANTHER" id="PTHR46140">
    <property type="entry name" value="VACUOLAR TRANSPORTER CHAPERONE 1-RELATED"/>
    <property type="match status" value="1"/>
</dbReference>
<dbReference type="GeneID" id="19324581"/>
<feature type="compositionally biased region" description="Acidic residues" evidence="6">
    <location>
        <begin position="350"/>
        <end position="360"/>
    </location>
</feature>
<dbReference type="AlphaFoldDB" id="R8BM76"/>
<evidence type="ECO:0000256" key="7">
    <source>
        <dbReference type="SAM" id="Phobius"/>
    </source>
</evidence>
<feature type="transmembrane region" description="Helical" evidence="7">
    <location>
        <begin position="396"/>
        <end position="420"/>
    </location>
</feature>
<evidence type="ECO:0000256" key="4">
    <source>
        <dbReference type="ARBA" id="ARBA00022989"/>
    </source>
</evidence>
<reference evidence="10" key="1">
    <citation type="journal article" date="2013" name="Genome Announc.">
        <title>Draft genome sequence of the ascomycete Phaeoacremonium aleophilum strain UCR-PA7, a causal agent of the esca disease complex in grapevines.</title>
        <authorList>
            <person name="Blanco-Ulate B."/>
            <person name="Rolshausen P."/>
            <person name="Cantu D."/>
        </authorList>
    </citation>
    <scope>NUCLEOTIDE SEQUENCE [LARGE SCALE GENOMIC DNA]</scope>
    <source>
        <strain evidence="10">UCR-PA7</strain>
    </source>
</reference>
<dbReference type="PROSITE" id="PS51382">
    <property type="entry name" value="SPX"/>
    <property type="match status" value="1"/>
</dbReference>
<dbReference type="InterPro" id="IPR004331">
    <property type="entry name" value="SPX_dom"/>
</dbReference>
<comment type="subcellular location">
    <subcellularLocation>
        <location evidence="1">Vacuole membrane</location>
        <topology evidence="1">Multi-pass membrane protein</topology>
    </subcellularLocation>
</comment>
<dbReference type="CDD" id="cd14474">
    <property type="entry name" value="SPX_YDR089W"/>
    <property type="match status" value="1"/>
</dbReference>
<evidence type="ECO:0000256" key="1">
    <source>
        <dbReference type="ARBA" id="ARBA00004128"/>
    </source>
</evidence>
<evidence type="ECO:0000313" key="10">
    <source>
        <dbReference type="Proteomes" id="UP000014074"/>
    </source>
</evidence>
<evidence type="ECO:0000256" key="2">
    <source>
        <dbReference type="ARBA" id="ARBA00022554"/>
    </source>
</evidence>
<dbReference type="GO" id="GO:0000329">
    <property type="term" value="C:fungal-type vacuole membrane"/>
    <property type="evidence" value="ECO:0007669"/>
    <property type="project" value="TreeGrafter"/>
</dbReference>
<feature type="transmembrane region" description="Helical" evidence="7">
    <location>
        <begin position="465"/>
        <end position="487"/>
    </location>
</feature>
<dbReference type="eggNOG" id="ENOG502SB0X">
    <property type="taxonomic scope" value="Eukaryota"/>
</dbReference>
<organism evidence="9 10">
    <name type="scientific">Phaeoacremonium minimum (strain UCR-PA7)</name>
    <name type="common">Esca disease fungus</name>
    <name type="synonym">Togninia minima</name>
    <dbReference type="NCBI Taxonomy" id="1286976"/>
    <lineage>
        <taxon>Eukaryota</taxon>
        <taxon>Fungi</taxon>
        <taxon>Dikarya</taxon>
        <taxon>Ascomycota</taxon>
        <taxon>Pezizomycotina</taxon>
        <taxon>Sordariomycetes</taxon>
        <taxon>Sordariomycetidae</taxon>
        <taxon>Togniniales</taxon>
        <taxon>Togniniaceae</taxon>
        <taxon>Phaeoacremonium</taxon>
    </lineage>
</organism>
<name>R8BM76_PHAM7</name>
<dbReference type="Proteomes" id="UP000014074">
    <property type="component" value="Unassembled WGS sequence"/>
</dbReference>
<proteinExistence type="predicted"/>
<dbReference type="PANTHER" id="PTHR46140:SF1">
    <property type="entry name" value="VACUOLAR TRANSPORTER CHAPERONE COMPLEX SUBUNIT 4-RELATED"/>
    <property type="match status" value="1"/>
</dbReference>
<evidence type="ECO:0000256" key="6">
    <source>
        <dbReference type="SAM" id="MobiDB-lite"/>
    </source>
</evidence>
<dbReference type="InterPro" id="IPR051572">
    <property type="entry name" value="VTC_Complex_Subunit"/>
</dbReference>
<keyword evidence="4 7" id="KW-1133">Transmembrane helix</keyword>
<keyword evidence="2" id="KW-0926">Vacuole</keyword>
<dbReference type="GO" id="GO:0033254">
    <property type="term" value="C:vacuolar transporter chaperone complex"/>
    <property type="evidence" value="ECO:0007669"/>
    <property type="project" value="TreeGrafter"/>
</dbReference>
<accession>R8BM76</accession>
<dbReference type="GO" id="GO:0016237">
    <property type="term" value="P:microautophagy"/>
    <property type="evidence" value="ECO:0007669"/>
    <property type="project" value="TreeGrafter"/>
</dbReference>
<dbReference type="EMBL" id="KB933099">
    <property type="protein sequence ID" value="EOO00355.1"/>
    <property type="molecule type" value="Genomic_DNA"/>
</dbReference>
<sequence>MLIILGDSPIPDNIDYNSLKHYIKVHTTKDQARAITILGHSDAALLRVEDELYLELCRQHDRVDLFVASKADEISRRLQYLTSQTGRLISRRSDDDAGKVTIRRQRKLAKRERELLRIGDEIQFLQRFVNAQVVAFRKILKKYKKWTGSTSLGTRFRDNVLSHPKSFTQRDFRTLHQTYQDRLAAIRAASPVDSEPVTPAVDDMPPTPSYQSNGRLSPRHVTIQVRPSETRSYQPEEVRYWNEYDHGSEVGDVDDGYAIYINPDDDRAFPNLMSFLTMPIEKTRAWLAIRHQQASDARQPLLPTHASISDSGYGTRGDRTPPTQEDVGYFTNPPGQSPAGQSSSATAVDTDADDENESEVGFEYASSEEFPLGYEAHYASLPSIEEQRVLRYRERVLFFGTVGCFTIAFALVGIAAVLISTGRHKLRVEVDAGVTVGVVVSLGLACTALGMMLARKDQLGTINNAAGWIAFATVCVLDGMLLVLVMGNTT</sequence>
<dbReference type="HOGENOM" id="CLU_048481_0_0_1"/>
<dbReference type="OrthoDB" id="5588846at2759"/>
<feature type="region of interest" description="Disordered" evidence="6">
    <location>
        <begin position="294"/>
        <end position="361"/>
    </location>
</feature>
<evidence type="ECO:0000256" key="3">
    <source>
        <dbReference type="ARBA" id="ARBA00022692"/>
    </source>
</evidence>
<dbReference type="RefSeq" id="XP_007914915.1">
    <property type="nucleotide sequence ID" value="XM_007916724.1"/>
</dbReference>